<keyword evidence="4" id="KW-0378">Hydrolase</keyword>
<keyword evidence="5" id="KW-0326">Glycosidase</keyword>
<organism evidence="8 9">
    <name type="scientific">Flavivirga spongiicola</name>
    <dbReference type="NCBI Taxonomy" id="421621"/>
    <lineage>
        <taxon>Bacteria</taxon>
        <taxon>Pseudomonadati</taxon>
        <taxon>Bacteroidota</taxon>
        <taxon>Flavobacteriia</taxon>
        <taxon>Flavobacteriales</taxon>
        <taxon>Flavobacteriaceae</taxon>
        <taxon>Flavivirga</taxon>
    </lineage>
</organism>
<dbReference type="InterPro" id="IPR057739">
    <property type="entry name" value="Glyco_hydro_29_N"/>
</dbReference>
<gene>
    <name evidence="8" type="ORF">N1F79_18575</name>
</gene>
<dbReference type="Pfam" id="PF01120">
    <property type="entry name" value="Alpha_L_fucos"/>
    <property type="match status" value="1"/>
</dbReference>
<keyword evidence="9" id="KW-1185">Reference proteome</keyword>
<accession>A0ABU7XWP1</accession>
<evidence type="ECO:0000256" key="3">
    <source>
        <dbReference type="ARBA" id="ARBA00022729"/>
    </source>
</evidence>
<feature type="domain" description="Glycoside hydrolase family 29 N-terminal" evidence="7">
    <location>
        <begin position="33"/>
        <end position="348"/>
    </location>
</feature>
<dbReference type="PANTHER" id="PTHR10030:SF37">
    <property type="entry name" value="ALPHA-L-FUCOSIDASE-RELATED"/>
    <property type="match status" value="1"/>
</dbReference>
<evidence type="ECO:0000259" key="7">
    <source>
        <dbReference type="Pfam" id="PF01120"/>
    </source>
</evidence>
<evidence type="ECO:0000256" key="1">
    <source>
        <dbReference type="ARBA" id="ARBA00007951"/>
    </source>
</evidence>
<evidence type="ECO:0000256" key="2">
    <source>
        <dbReference type="ARBA" id="ARBA00012662"/>
    </source>
</evidence>
<evidence type="ECO:0000256" key="6">
    <source>
        <dbReference type="SAM" id="SignalP"/>
    </source>
</evidence>
<protein>
    <recommendedName>
        <fullName evidence="2">alpha-L-fucosidase</fullName>
        <ecNumber evidence="2">3.2.1.51</ecNumber>
    </recommendedName>
</protein>
<comment type="similarity">
    <text evidence="1">Belongs to the glycosyl hydrolase 29 family.</text>
</comment>
<dbReference type="EC" id="3.2.1.51" evidence="2"/>
<dbReference type="SMART" id="SM00812">
    <property type="entry name" value="Alpha_L_fucos"/>
    <property type="match status" value="1"/>
</dbReference>
<dbReference type="InterPro" id="IPR017853">
    <property type="entry name" value="GH"/>
</dbReference>
<reference evidence="8 9" key="1">
    <citation type="submission" date="2022-09" db="EMBL/GenBank/DDBJ databases">
        <title>Genome sequencing of Flavivirga sp. MEBiC05379.</title>
        <authorList>
            <person name="Oh H.-M."/>
            <person name="Kwon K.K."/>
            <person name="Park M.J."/>
            <person name="Yang S.-H."/>
        </authorList>
    </citation>
    <scope>NUCLEOTIDE SEQUENCE [LARGE SCALE GENOMIC DNA]</scope>
    <source>
        <strain evidence="8 9">MEBiC05379</strain>
    </source>
</reference>
<evidence type="ECO:0000313" key="9">
    <source>
        <dbReference type="Proteomes" id="UP001337305"/>
    </source>
</evidence>
<evidence type="ECO:0000313" key="8">
    <source>
        <dbReference type="EMBL" id="MEF3835135.1"/>
    </source>
</evidence>
<keyword evidence="3 6" id="KW-0732">Signal</keyword>
<dbReference type="InterPro" id="IPR000933">
    <property type="entry name" value="Glyco_hydro_29"/>
</dbReference>
<comment type="caution">
    <text evidence="8">The sequence shown here is derived from an EMBL/GenBank/DDBJ whole genome shotgun (WGS) entry which is preliminary data.</text>
</comment>
<proteinExistence type="inferred from homology"/>
<dbReference type="Proteomes" id="UP001337305">
    <property type="component" value="Unassembled WGS sequence"/>
</dbReference>
<evidence type="ECO:0000256" key="4">
    <source>
        <dbReference type="ARBA" id="ARBA00022801"/>
    </source>
</evidence>
<dbReference type="EMBL" id="JAODOP010000004">
    <property type="protein sequence ID" value="MEF3835135.1"/>
    <property type="molecule type" value="Genomic_DNA"/>
</dbReference>
<feature type="signal peptide" evidence="6">
    <location>
        <begin position="1"/>
        <end position="20"/>
    </location>
</feature>
<dbReference type="PANTHER" id="PTHR10030">
    <property type="entry name" value="ALPHA-L-FUCOSIDASE"/>
    <property type="match status" value="1"/>
</dbReference>
<name>A0ABU7XWP1_9FLAO</name>
<dbReference type="RefSeq" id="WP_303307428.1">
    <property type="nucleotide sequence ID" value="NZ_JAODOP010000004.1"/>
</dbReference>
<dbReference type="Gene3D" id="3.20.20.80">
    <property type="entry name" value="Glycosidases"/>
    <property type="match status" value="1"/>
</dbReference>
<dbReference type="Gene3D" id="2.60.120.260">
    <property type="entry name" value="Galactose-binding domain-like"/>
    <property type="match status" value="1"/>
</dbReference>
<feature type="chain" id="PRO_5047024270" description="alpha-L-fucosidase" evidence="6">
    <location>
        <begin position="21"/>
        <end position="450"/>
    </location>
</feature>
<sequence length="450" mass="50687">MKRFFCILTLLLFEYTFSGAQELIVTPTAKQMEWADAEIGVIIHYDLVTYDQDYVWFKQWDYDPDPSIFNPTSLDTDQWVLAAKAAGAKYALLVAKHCVGFSLWPTKAHDYSVASTPWKNGNGDLVRDFINSCKKYDVKPGLYYSAAANGYLKVKGPGVPVPESSISQEEYNRIVELQLTELWSNYGDLFEIWFDGGLLPPDKGGPNVIPILKKHQPNAIVFQGPSDFNNLIRWVGNEEGLAPYPCWSTVNFKTRPSGVIDVSEYSGNPNGKSWIPGEADLPIRNSSTLQGGWFWEKEQESSLRPLEEMIDIYYKSVGRNTNVLLGIVVDDRGLVPEADASLLKEFGKSINGIFSKTLAETSGEGTEFILDLKKPTSINNVLLMEDINKGERVREYTVEAFKNDQWITLCKGELIGHKRLERIENISVSKIRISINKSIAKPLMKKIALY</sequence>
<dbReference type="SUPFAM" id="SSF51445">
    <property type="entry name" value="(Trans)glycosidases"/>
    <property type="match status" value="1"/>
</dbReference>
<evidence type="ECO:0000256" key="5">
    <source>
        <dbReference type="ARBA" id="ARBA00023295"/>
    </source>
</evidence>